<dbReference type="AlphaFoldDB" id="W3X6K0"/>
<dbReference type="SUPFAM" id="SSF51735">
    <property type="entry name" value="NAD(P)-binding Rossmann-fold domains"/>
    <property type="match status" value="1"/>
</dbReference>
<dbReference type="Gene3D" id="3.40.50.720">
    <property type="entry name" value="NAD(P)-binding Rossmann-like Domain"/>
    <property type="match status" value="1"/>
</dbReference>
<dbReference type="PRINTS" id="PR00081">
    <property type="entry name" value="GDHRDH"/>
</dbReference>
<dbReference type="PANTHER" id="PTHR43157:SF35">
    <property type="entry name" value="DEHYDROGENASE_REDUCTASE FAMILY PROTEIN, PUTATIVE-RELATED"/>
    <property type="match status" value="1"/>
</dbReference>
<dbReference type="Pfam" id="PF00106">
    <property type="entry name" value="adh_short"/>
    <property type="match status" value="1"/>
</dbReference>
<sequence>MSARLESIASFQATMAHNFWKQVFTSVPLIPAQLDLAGKTVLVTGSNVGLGLESVRHFLKLRPRLVIMAVRSREKGEAAATSLRPEFPGTAIQVWEIDMASFQSVQAFVARLTRELDGRLHVAVLNAGLSKIRFERAQEGGRHESTLQVNYLGTALLALLLLPTMRPTASSPEPGRLSIVNSEAALPVDLDDPDQGGLLDSLDRPENYDGFSQYSKSKLLVMMFIAKLAEVVSPDEVIVNCTDPGATKGTAFFREVDSWAFKIALHILLGIMGRNMSDAARIYLHSTVVLGKESHGSYTDWMIRAWPTIMYSEKGRRLSEKLWDETLEELKFAKVGDMWKILTEI</sequence>
<dbReference type="InterPro" id="IPR036291">
    <property type="entry name" value="NAD(P)-bd_dom_sf"/>
</dbReference>
<name>W3X6K0_PESFW</name>
<accession>W3X6K0</accession>
<dbReference type="InterPro" id="IPR002347">
    <property type="entry name" value="SDR_fam"/>
</dbReference>
<evidence type="ECO:0000313" key="2">
    <source>
        <dbReference type="EMBL" id="ETS81723.1"/>
    </source>
</evidence>
<gene>
    <name evidence="2" type="ORF">PFICI_06725</name>
</gene>
<dbReference type="InParanoid" id="W3X6K0"/>
<dbReference type="HOGENOM" id="CLU_010194_44_4_1"/>
<evidence type="ECO:0000313" key="3">
    <source>
        <dbReference type="Proteomes" id="UP000030651"/>
    </source>
</evidence>
<dbReference type="OrthoDB" id="542013at2759"/>
<keyword evidence="3" id="KW-1185">Reference proteome</keyword>
<dbReference type="KEGG" id="pfy:PFICI_06725"/>
<proteinExistence type="predicted"/>
<protein>
    <submittedName>
        <fullName evidence="2">Uncharacterized protein</fullName>
    </submittedName>
</protein>
<dbReference type="PANTHER" id="PTHR43157">
    <property type="entry name" value="PHOSPHATIDYLINOSITOL-GLYCAN BIOSYNTHESIS CLASS F PROTEIN-RELATED"/>
    <property type="match status" value="1"/>
</dbReference>
<dbReference type="Proteomes" id="UP000030651">
    <property type="component" value="Unassembled WGS sequence"/>
</dbReference>
<dbReference type="STRING" id="1229662.W3X6K0"/>
<evidence type="ECO:0000256" key="1">
    <source>
        <dbReference type="ARBA" id="ARBA00023002"/>
    </source>
</evidence>
<organism evidence="2 3">
    <name type="scientific">Pestalotiopsis fici (strain W106-1 / CGMCC3.15140)</name>
    <dbReference type="NCBI Taxonomy" id="1229662"/>
    <lineage>
        <taxon>Eukaryota</taxon>
        <taxon>Fungi</taxon>
        <taxon>Dikarya</taxon>
        <taxon>Ascomycota</taxon>
        <taxon>Pezizomycotina</taxon>
        <taxon>Sordariomycetes</taxon>
        <taxon>Xylariomycetidae</taxon>
        <taxon>Amphisphaeriales</taxon>
        <taxon>Sporocadaceae</taxon>
        <taxon>Pestalotiopsis</taxon>
    </lineage>
</organism>
<dbReference type="RefSeq" id="XP_007833497.1">
    <property type="nucleotide sequence ID" value="XM_007835306.1"/>
</dbReference>
<dbReference type="EMBL" id="KI912112">
    <property type="protein sequence ID" value="ETS81723.1"/>
    <property type="molecule type" value="Genomic_DNA"/>
</dbReference>
<keyword evidence="1" id="KW-0560">Oxidoreductase</keyword>
<reference evidence="3" key="1">
    <citation type="journal article" date="2015" name="BMC Genomics">
        <title>Genomic and transcriptomic analysis of the endophytic fungus Pestalotiopsis fici reveals its lifestyle and high potential for synthesis of natural products.</title>
        <authorList>
            <person name="Wang X."/>
            <person name="Zhang X."/>
            <person name="Liu L."/>
            <person name="Xiang M."/>
            <person name="Wang W."/>
            <person name="Sun X."/>
            <person name="Che Y."/>
            <person name="Guo L."/>
            <person name="Liu G."/>
            <person name="Guo L."/>
            <person name="Wang C."/>
            <person name="Yin W.B."/>
            <person name="Stadler M."/>
            <person name="Zhang X."/>
            <person name="Liu X."/>
        </authorList>
    </citation>
    <scope>NUCLEOTIDE SEQUENCE [LARGE SCALE GENOMIC DNA]</scope>
    <source>
        <strain evidence="3">W106-1 / CGMCC3.15140</strain>
    </source>
</reference>
<dbReference type="eggNOG" id="KOG1208">
    <property type="taxonomic scope" value="Eukaryota"/>
</dbReference>
<dbReference type="GeneID" id="19271738"/>
<dbReference type="GO" id="GO:0016491">
    <property type="term" value="F:oxidoreductase activity"/>
    <property type="evidence" value="ECO:0007669"/>
    <property type="project" value="UniProtKB-KW"/>
</dbReference>
<dbReference type="OMA" id="HILLGIM"/>